<name>A0A0B2SKN6_GLYSO</name>
<proteinExistence type="predicted"/>
<evidence type="ECO:0000313" key="1">
    <source>
        <dbReference type="EMBL" id="KHN45443.1"/>
    </source>
</evidence>
<dbReference type="Proteomes" id="UP000053555">
    <property type="component" value="Unassembled WGS sequence"/>
</dbReference>
<organism evidence="1">
    <name type="scientific">Glycine soja</name>
    <name type="common">Wild soybean</name>
    <dbReference type="NCBI Taxonomy" id="3848"/>
    <lineage>
        <taxon>Eukaryota</taxon>
        <taxon>Viridiplantae</taxon>
        <taxon>Streptophyta</taxon>
        <taxon>Embryophyta</taxon>
        <taxon>Tracheophyta</taxon>
        <taxon>Spermatophyta</taxon>
        <taxon>Magnoliopsida</taxon>
        <taxon>eudicotyledons</taxon>
        <taxon>Gunneridae</taxon>
        <taxon>Pentapetalae</taxon>
        <taxon>rosids</taxon>
        <taxon>fabids</taxon>
        <taxon>Fabales</taxon>
        <taxon>Fabaceae</taxon>
        <taxon>Papilionoideae</taxon>
        <taxon>50 kb inversion clade</taxon>
        <taxon>NPAAA clade</taxon>
        <taxon>indigoferoid/millettioid clade</taxon>
        <taxon>Phaseoleae</taxon>
        <taxon>Glycine</taxon>
        <taxon>Glycine subgen. Soja</taxon>
    </lineage>
</organism>
<accession>A0A0B2SKN6</accession>
<dbReference type="AlphaFoldDB" id="A0A0B2SKN6"/>
<gene>
    <name evidence="1" type="ORF">glysoja_043064</name>
</gene>
<protein>
    <submittedName>
        <fullName evidence="1">Uncharacterized protein</fullName>
    </submittedName>
</protein>
<dbReference type="EMBL" id="KN642282">
    <property type="protein sequence ID" value="KHN45443.1"/>
    <property type="molecule type" value="Genomic_DNA"/>
</dbReference>
<reference evidence="1" key="1">
    <citation type="submission" date="2014-07" db="EMBL/GenBank/DDBJ databases">
        <title>Identification of a novel salt tolerance gene in wild soybean by whole-genome sequencing.</title>
        <authorList>
            <person name="Lam H.-M."/>
            <person name="Qi X."/>
            <person name="Li M.-W."/>
            <person name="Liu X."/>
            <person name="Xie M."/>
            <person name="Ni M."/>
            <person name="Xu X."/>
        </authorList>
    </citation>
    <scope>NUCLEOTIDE SEQUENCE [LARGE SCALE GENOMIC DNA]</scope>
    <source>
        <tissue evidence="1">Root</tissue>
    </source>
</reference>
<sequence>MTAATDGTNRQNHDAVSTFLLGQRGFRSRPESANSRKAQWKECRAGSSQRVLSRVTGELGAGESEEERLVVGDDLPHALEVHRVVLDAHDGGVGESFGGIKSMLFDMAVLTFTRSVLRSMVEEDLLYLVIYIEMCSATNYKTKSIGDMCILIQMWAWEQCTTLTPRRTPPIIENKPLGHRWLRRGNQHIGNDDLILFRRKLDIMKRHEKLPPLAAIHLPSCGFHMTILRRFDPPLQWPVVLVCPGFHGKYVAQPWYRFLAEGDFVHGDELSFYYRPRDNIWEIVIRK</sequence>